<gene>
    <name evidence="1" type="ORF">METZ01_LOCUS44414</name>
</gene>
<reference evidence="1" key="1">
    <citation type="submission" date="2018-05" db="EMBL/GenBank/DDBJ databases">
        <authorList>
            <person name="Lanie J.A."/>
            <person name="Ng W.-L."/>
            <person name="Kazmierczak K.M."/>
            <person name="Andrzejewski T.M."/>
            <person name="Davidsen T.M."/>
            <person name="Wayne K.J."/>
            <person name="Tettelin H."/>
            <person name="Glass J.I."/>
            <person name="Rusch D."/>
            <person name="Podicherti R."/>
            <person name="Tsui H.-C.T."/>
            <person name="Winkler M.E."/>
        </authorList>
    </citation>
    <scope>NUCLEOTIDE SEQUENCE</scope>
</reference>
<sequence>MAEKLHTVYKAISLEEMERILVYCKQHTLKNKGPFEIYSGAEDLQIMVIVNSGQENEPLEKFKPIGAFYCNYMGEGIISLDQEETNYDAMPSAQKHVQVIKQVVDILIEKAYPGAQLQFPI</sequence>
<evidence type="ECO:0000313" key="1">
    <source>
        <dbReference type="EMBL" id="SUZ91560.1"/>
    </source>
</evidence>
<dbReference type="AlphaFoldDB" id="A0A381RID6"/>
<name>A0A381RID6_9ZZZZ</name>
<dbReference type="EMBL" id="UINC01001984">
    <property type="protein sequence ID" value="SUZ91560.1"/>
    <property type="molecule type" value="Genomic_DNA"/>
</dbReference>
<proteinExistence type="predicted"/>
<protein>
    <submittedName>
        <fullName evidence="1">Uncharacterized protein</fullName>
    </submittedName>
</protein>
<accession>A0A381RID6</accession>
<organism evidence="1">
    <name type="scientific">marine metagenome</name>
    <dbReference type="NCBI Taxonomy" id="408172"/>
    <lineage>
        <taxon>unclassified sequences</taxon>
        <taxon>metagenomes</taxon>
        <taxon>ecological metagenomes</taxon>
    </lineage>
</organism>